<proteinExistence type="predicted"/>
<dbReference type="OrthoDB" id="7753598at2"/>
<dbReference type="RefSeq" id="WP_052244251.1">
    <property type="nucleotide sequence ID" value="NZ_JSUQ01000002.1"/>
</dbReference>
<gene>
    <name evidence="1" type="ORF">OA50_00574</name>
</gene>
<dbReference type="Pfam" id="PF00353">
    <property type="entry name" value="HemolysinCabind"/>
    <property type="match status" value="1"/>
</dbReference>
<dbReference type="InterPro" id="IPR011049">
    <property type="entry name" value="Serralysin-like_metalloprot_C"/>
</dbReference>
<comment type="caution">
    <text evidence="1">The sequence shown here is derived from an EMBL/GenBank/DDBJ whole genome shotgun (WGS) entry which is preliminary data.</text>
</comment>
<organism evidence="1 2">
    <name type="scientific">Mameliella alba</name>
    <dbReference type="NCBI Taxonomy" id="561184"/>
    <lineage>
        <taxon>Bacteria</taxon>
        <taxon>Pseudomonadati</taxon>
        <taxon>Pseudomonadota</taxon>
        <taxon>Alphaproteobacteria</taxon>
        <taxon>Rhodobacterales</taxon>
        <taxon>Roseobacteraceae</taxon>
        <taxon>Mameliella</taxon>
    </lineage>
</organism>
<dbReference type="AlphaFoldDB" id="A0A0B3RUU7"/>
<dbReference type="SUPFAM" id="SSF51120">
    <property type="entry name" value="beta-Roll"/>
    <property type="match status" value="1"/>
</dbReference>
<dbReference type="Gene3D" id="2.150.10.10">
    <property type="entry name" value="Serralysin-like metalloprotease, C-terminal"/>
    <property type="match status" value="1"/>
</dbReference>
<keyword evidence="2" id="KW-1185">Reference proteome</keyword>
<dbReference type="GO" id="GO:0005509">
    <property type="term" value="F:calcium ion binding"/>
    <property type="evidence" value="ECO:0007669"/>
    <property type="project" value="InterPro"/>
</dbReference>
<evidence type="ECO:0000313" key="1">
    <source>
        <dbReference type="EMBL" id="KHQ54740.1"/>
    </source>
</evidence>
<dbReference type="InterPro" id="IPR001343">
    <property type="entry name" value="Hemolysn_Ca-bd"/>
</dbReference>
<accession>A0A0B3RUU7</accession>
<sequence>MALTSTTCWTADRATTPYDALYGERGRDTAVYADAPGGLIADLANSTHNTGEARDDSNLSIENLFGCAFGDVLRGDEGDNLLQGLGGNDALIAAAAMTRCWAVRGMTRCVAMPERMCCAATRGRTC</sequence>
<reference evidence="1 2" key="1">
    <citation type="submission" date="2014-10" db="EMBL/GenBank/DDBJ databases">
        <title>Genome sequence of Ponticoccus sp. strain UMTAT08 isolated from clonal culture of toxic dinoflagellate Alexandrium tamiyavanichii.</title>
        <authorList>
            <person name="Gan H.Y."/>
            <person name="Muhd D.-D."/>
            <person name="Mohd Noor M.E."/>
            <person name="Yeong Y.S."/>
            <person name="Usup G."/>
        </authorList>
    </citation>
    <scope>NUCLEOTIDE SEQUENCE [LARGE SCALE GENOMIC DNA]</scope>
    <source>
        <strain evidence="1 2">UMTAT08</strain>
    </source>
</reference>
<name>A0A0B3RUU7_9RHOB</name>
<dbReference type="Proteomes" id="UP000030960">
    <property type="component" value="Unassembled WGS sequence"/>
</dbReference>
<evidence type="ECO:0000313" key="2">
    <source>
        <dbReference type="Proteomes" id="UP000030960"/>
    </source>
</evidence>
<dbReference type="STRING" id="561184.SAMN05216376_107174"/>
<protein>
    <submittedName>
        <fullName evidence="1">Serine peptidase</fullName>
    </submittedName>
</protein>
<dbReference type="EMBL" id="JSUQ01000002">
    <property type="protein sequence ID" value="KHQ54740.1"/>
    <property type="molecule type" value="Genomic_DNA"/>
</dbReference>